<evidence type="ECO:0000313" key="1">
    <source>
        <dbReference type="EMBL" id="ETD72971.1"/>
    </source>
</evidence>
<keyword evidence="2" id="KW-1185">Reference proteome</keyword>
<accession>V8GA49</accession>
<evidence type="ECO:0000313" key="2">
    <source>
        <dbReference type="Proteomes" id="UP000018766"/>
    </source>
</evidence>
<comment type="caution">
    <text evidence="1">The sequence shown here is derived from an EMBL/GenBank/DDBJ whole genome shotgun (WGS) entry which is preliminary data.</text>
</comment>
<dbReference type="RefSeq" id="WP_023949026.1">
    <property type="nucleotide sequence ID" value="NZ_AYSV01000007.1"/>
</dbReference>
<proteinExistence type="predicted"/>
<organism evidence="1 2">
    <name type="scientific">Pelistega indica</name>
    <dbReference type="NCBI Taxonomy" id="1414851"/>
    <lineage>
        <taxon>Bacteria</taxon>
        <taxon>Pseudomonadati</taxon>
        <taxon>Pseudomonadota</taxon>
        <taxon>Betaproteobacteria</taxon>
        <taxon>Burkholderiales</taxon>
        <taxon>Alcaligenaceae</taxon>
        <taxon>Pelistega</taxon>
    </lineage>
</organism>
<dbReference type="OrthoDB" id="5465433at2"/>
<dbReference type="Pfam" id="PF11681">
    <property type="entry name" value="Phage_Tube_PhiTE"/>
    <property type="match status" value="1"/>
</dbReference>
<reference evidence="1 2" key="1">
    <citation type="submission" date="2013-11" db="EMBL/GenBank/DDBJ databases">
        <title>Genomic analysis of Pelistega sp. HM-7.</title>
        <authorList>
            <person name="Kumbhare S.V."/>
            <person name="Shetty S.A."/>
            <person name="Sharma O."/>
            <person name="Dhotre D.P."/>
        </authorList>
    </citation>
    <scope>NUCLEOTIDE SEQUENCE [LARGE SCALE GENOMIC DNA]</scope>
    <source>
        <strain evidence="1 2">HM-7</strain>
    </source>
</reference>
<dbReference type="NCBIfam" id="NF047581">
    <property type="entry name" value="gp105_phage_fam"/>
    <property type="match status" value="1"/>
</dbReference>
<gene>
    <name evidence="1" type="ORF">V757_01105</name>
</gene>
<dbReference type="Proteomes" id="UP000018766">
    <property type="component" value="Unassembled WGS sequence"/>
</dbReference>
<protein>
    <recommendedName>
        <fullName evidence="3">DUF3277 family protein</fullName>
    </recommendedName>
</protein>
<dbReference type="EMBL" id="AYSV01000007">
    <property type="protein sequence ID" value="ETD72971.1"/>
    <property type="molecule type" value="Genomic_DNA"/>
</dbReference>
<name>V8GA49_9BURK</name>
<evidence type="ECO:0008006" key="3">
    <source>
        <dbReference type="Google" id="ProtNLM"/>
    </source>
</evidence>
<dbReference type="AlphaFoldDB" id="V8GA49"/>
<dbReference type="InterPro" id="IPR021695">
    <property type="entry name" value="Phage_KPP10_Orf10"/>
</dbReference>
<sequence length="144" mass="16119">MKIFDPKEVLVLLNGREISDWGDGGDQIKVVNNSPNGQMVIGNNGKGVFVANPDESGTLTLKLKQHSADNKYLSRLHQQQKRSIKTFVPFTLTVKDLINEDLVVATKGYFTTAKEMTRGNAHNPHTWEIVFEQMTITHEEGVNP</sequence>